<accession>A0A923PMZ7</accession>
<organism evidence="2 3">
    <name type="scientific">Neolewinella lacunae</name>
    <dbReference type="NCBI Taxonomy" id="1517758"/>
    <lineage>
        <taxon>Bacteria</taxon>
        <taxon>Pseudomonadati</taxon>
        <taxon>Bacteroidota</taxon>
        <taxon>Saprospiria</taxon>
        <taxon>Saprospirales</taxon>
        <taxon>Lewinellaceae</taxon>
        <taxon>Neolewinella</taxon>
    </lineage>
</organism>
<feature type="transmembrane region" description="Helical" evidence="1">
    <location>
        <begin position="152"/>
        <end position="175"/>
    </location>
</feature>
<protein>
    <recommendedName>
        <fullName evidence="4">Lysine transporter LysE</fullName>
    </recommendedName>
</protein>
<keyword evidence="3" id="KW-1185">Reference proteome</keyword>
<proteinExistence type="predicted"/>
<comment type="caution">
    <text evidence="2">The sequence shown here is derived from an EMBL/GenBank/DDBJ whole genome shotgun (WGS) entry which is preliminary data.</text>
</comment>
<feature type="transmembrane region" description="Helical" evidence="1">
    <location>
        <begin position="187"/>
        <end position="206"/>
    </location>
</feature>
<keyword evidence="1" id="KW-1133">Transmembrane helix</keyword>
<dbReference type="EMBL" id="JACSIT010000067">
    <property type="protein sequence ID" value="MBC6993502.1"/>
    <property type="molecule type" value="Genomic_DNA"/>
</dbReference>
<gene>
    <name evidence="2" type="ORF">H9S92_04980</name>
</gene>
<keyword evidence="1" id="KW-0812">Transmembrane</keyword>
<evidence type="ECO:0000313" key="3">
    <source>
        <dbReference type="Proteomes" id="UP000650081"/>
    </source>
</evidence>
<dbReference type="RefSeq" id="WP_187465606.1">
    <property type="nucleotide sequence ID" value="NZ_JACSIT010000067.1"/>
</dbReference>
<keyword evidence="1" id="KW-0472">Membrane</keyword>
<feature type="transmembrane region" description="Helical" evidence="1">
    <location>
        <begin position="40"/>
        <end position="66"/>
    </location>
</feature>
<evidence type="ECO:0000313" key="2">
    <source>
        <dbReference type="EMBL" id="MBC6993502.1"/>
    </source>
</evidence>
<name>A0A923PMZ7_9BACT</name>
<feature type="transmembrane region" description="Helical" evidence="1">
    <location>
        <begin position="119"/>
        <end position="140"/>
    </location>
</feature>
<feature type="transmembrane region" description="Helical" evidence="1">
    <location>
        <begin position="78"/>
        <end position="99"/>
    </location>
</feature>
<evidence type="ECO:0008006" key="4">
    <source>
        <dbReference type="Google" id="ProtNLM"/>
    </source>
</evidence>
<evidence type="ECO:0000256" key="1">
    <source>
        <dbReference type="SAM" id="Phobius"/>
    </source>
</evidence>
<dbReference type="Proteomes" id="UP000650081">
    <property type="component" value="Unassembled WGS sequence"/>
</dbReference>
<sequence length="208" mass="22345">MDIVTGFLLGIAVAFSATWFPGMLNMQSVATSLRVGKRAGYLFSAGLAVVLAIQAGTTIFFANFLSKHAEILEAMKNWALPLFLILAGAFIIKGIQALAERRAEVAAPYKGGPFWRGAGMAAMNLLNIPVFFALGGWLVSAGFLRTGFLPKFAYTIGVGVGAIGVFSLYAHLAGWFSRHAAMFTRNINFVIGGFFLILAMVQWLRLAG</sequence>
<dbReference type="AlphaFoldDB" id="A0A923PMZ7"/>
<reference evidence="2" key="1">
    <citation type="submission" date="2020-08" db="EMBL/GenBank/DDBJ databases">
        <title>Lewinella bacteria from marine environments.</title>
        <authorList>
            <person name="Zhong Y."/>
        </authorList>
    </citation>
    <scope>NUCLEOTIDE SEQUENCE</scope>
    <source>
        <strain evidence="2">KCTC 42187</strain>
    </source>
</reference>